<dbReference type="PANTHER" id="PTHR14226">
    <property type="entry name" value="NEUROPATHY TARGET ESTERASE/SWISS CHEESE D.MELANOGASTER"/>
    <property type="match status" value="1"/>
</dbReference>
<dbReference type="SUPFAM" id="SSF52151">
    <property type="entry name" value="FabD/lysophospholipase-like"/>
    <property type="match status" value="1"/>
</dbReference>
<keyword evidence="7" id="KW-1185">Reference proteome</keyword>
<keyword evidence="3 4" id="KW-0443">Lipid metabolism</keyword>
<sequence>MFNGRVVKKLSRIEQAMLKARNYQEWRGLALEHDALSRAEHWKARVDNEMFDSSQIAARYRRLKDCMDKEDYEELLFTLNEGIHGNMAGMGSARLYTRARFGTKTLIVDFVELIARALHRLVDAPESIISRERKLNFFRRASHCYGRSALSLSGGAGLIYFHHGVVDSLLEADLMPRVISGASAGSWVSAQIGTLTDEELKGYFRDKRYDGRFFRAGELLKARSSGVVASARDDMIDSFVGDMTFEEAYEHTGRHINISVAPHEKHQKSRLMNAMTSPNVTIRSAVKASSSPSGLAPPVQLEAKDSRGRLKAYLPGRLWVDGSTAEDLPFKRLARLYGVNHFIVSMINPAGLLYTLELNPRNEENVFRSMKRLYFTALKESVRNLRRWSGDQSLLGPVDFALGGLYQVLDQSYVGDINISLDLKHLRVRKLLYQYKNDEEIQEVYRAGQTASWPKLEQIRMASLISKEIDACLEKLEVDAISRDGAALAFNHPIL</sequence>
<reference evidence="6 7" key="1">
    <citation type="submission" date="2020-04" db="EMBL/GenBank/DDBJ databases">
        <authorList>
            <person name="Yoon J."/>
        </authorList>
    </citation>
    <scope>NUCLEOTIDE SEQUENCE [LARGE SCALE GENOMIC DNA]</scope>
    <source>
        <strain evidence="6 7">KMU-166</strain>
    </source>
</reference>
<accession>A0ABX1GBQ9</accession>
<proteinExistence type="predicted"/>
<dbReference type="PROSITE" id="PS51635">
    <property type="entry name" value="PNPLA"/>
    <property type="match status" value="1"/>
</dbReference>
<dbReference type="InterPro" id="IPR016035">
    <property type="entry name" value="Acyl_Trfase/lysoPLipase"/>
</dbReference>
<dbReference type="EMBL" id="JAAWWK010000001">
    <property type="protein sequence ID" value="NKI16410.1"/>
    <property type="molecule type" value="Genomic_DNA"/>
</dbReference>
<feature type="active site" description="Nucleophile" evidence="4">
    <location>
        <position position="183"/>
    </location>
</feature>
<evidence type="ECO:0000313" key="7">
    <source>
        <dbReference type="Proteomes" id="UP000765845"/>
    </source>
</evidence>
<comment type="caution">
    <text evidence="6">The sequence shown here is derived from an EMBL/GenBank/DDBJ whole genome shotgun (WGS) entry which is preliminary data.</text>
</comment>
<feature type="domain" description="PNPLA" evidence="5">
    <location>
        <begin position="150"/>
        <end position="334"/>
    </location>
</feature>
<gene>
    <name evidence="6" type="ORF">HCU74_03145</name>
</gene>
<dbReference type="InterPro" id="IPR050301">
    <property type="entry name" value="NTE"/>
</dbReference>
<keyword evidence="1 4" id="KW-0378">Hydrolase</keyword>
<dbReference type="Gene3D" id="3.40.1090.10">
    <property type="entry name" value="Cytosolic phospholipase A2 catalytic domain"/>
    <property type="match status" value="2"/>
</dbReference>
<feature type="active site" description="Proton acceptor" evidence="4">
    <location>
        <position position="321"/>
    </location>
</feature>
<dbReference type="RefSeq" id="WP_168448933.1">
    <property type="nucleotide sequence ID" value="NZ_JAAWWK010000001.1"/>
</dbReference>
<dbReference type="Pfam" id="PF01734">
    <property type="entry name" value="Patatin"/>
    <property type="match status" value="1"/>
</dbReference>
<dbReference type="PANTHER" id="PTHR14226:SF10">
    <property type="entry name" value="TRIACYLGLYCEROL LIPASE 4-RELATED"/>
    <property type="match status" value="1"/>
</dbReference>
<dbReference type="Proteomes" id="UP000765845">
    <property type="component" value="Unassembled WGS sequence"/>
</dbReference>
<evidence type="ECO:0000256" key="1">
    <source>
        <dbReference type="ARBA" id="ARBA00022801"/>
    </source>
</evidence>
<dbReference type="InterPro" id="IPR021771">
    <property type="entry name" value="Triacylglycerol_lipase_N"/>
</dbReference>
<feature type="short sequence motif" description="GXSXG" evidence="4">
    <location>
        <begin position="181"/>
        <end position="185"/>
    </location>
</feature>
<evidence type="ECO:0000256" key="4">
    <source>
        <dbReference type="PROSITE-ProRule" id="PRU01161"/>
    </source>
</evidence>
<protein>
    <submittedName>
        <fullName evidence="6">DUF3336 domain-containing protein</fullName>
    </submittedName>
</protein>
<keyword evidence="2 4" id="KW-0442">Lipid degradation</keyword>
<name>A0ABX1GBQ9_9GAMM</name>
<dbReference type="InterPro" id="IPR002641">
    <property type="entry name" value="PNPLA_dom"/>
</dbReference>
<comment type="caution">
    <text evidence="4">Lacks conserved residue(s) required for the propagation of feature annotation.</text>
</comment>
<evidence type="ECO:0000256" key="2">
    <source>
        <dbReference type="ARBA" id="ARBA00022963"/>
    </source>
</evidence>
<dbReference type="Pfam" id="PF11815">
    <property type="entry name" value="DUF3336"/>
    <property type="match status" value="1"/>
</dbReference>
<evidence type="ECO:0000256" key="3">
    <source>
        <dbReference type="ARBA" id="ARBA00023098"/>
    </source>
</evidence>
<organism evidence="6 7">
    <name type="scientific">Spongiibacter thalassae</name>
    <dbReference type="NCBI Taxonomy" id="2721624"/>
    <lineage>
        <taxon>Bacteria</taxon>
        <taxon>Pseudomonadati</taxon>
        <taxon>Pseudomonadota</taxon>
        <taxon>Gammaproteobacteria</taxon>
        <taxon>Cellvibrionales</taxon>
        <taxon>Spongiibacteraceae</taxon>
        <taxon>Spongiibacter</taxon>
    </lineage>
</organism>
<evidence type="ECO:0000259" key="5">
    <source>
        <dbReference type="PROSITE" id="PS51635"/>
    </source>
</evidence>
<evidence type="ECO:0000313" key="6">
    <source>
        <dbReference type="EMBL" id="NKI16410.1"/>
    </source>
</evidence>